<sequence length="104" mass="11885">MGLRSDSSLDGVSSCIQLPNTPDLARECTSLVSDLVKEFWINTISSQKQKIETLAERSVIMEELTTNTMRSTLQSDIQEHNVRNIVTKRRVLLIRYLKSVRIFS</sequence>
<dbReference type="OrthoDB" id="2363977at2759"/>
<evidence type="ECO:0000313" key="2">
    <source>
        <dbReference type="Proteomes" id="UP000266861"/>
    </source>
</evidence>
<evidence type="ECO:0000313" key="1">
    <source>
        <dbReference type="EMBL" id="RHZ50773.1"/>
    </source>
</evidence>
<accession>A0A397GP23</accession>
<dbReference type="Proteomes" id="UP000266861">
    <property type="component" value="Unassembled WGS sequence"/>
</dbReference>
<keyword evidence="2" id="KW-1185">Reference proteome</keyword>
<proteinExistence type="predicted"/>
<gene>
    <name evidence="1" type="ORF">Glove_492g19</name>
</gene>
<organism evidence="1 2">
    <name type="scientific">Diversispora epigaea</name>
    <dbReference type="NCBI Taxonomy" id="1348612"/>
    <lineage>
        <taxon>Eukaryota</taxon>
        <taxon>Fungi</taxon>
        <taxon>Fungi incertae sedis</taxon>
        <taxon>Mucoromycota</taxon>
        <taxon>Glomeromycotina</taxon>
        <taxon>Glomeromycetes</taxon>
        <taxon>Diversisporales</taxon>
        <taxon>Diversisporaceae</taxon>
        <taxon>Diversispora</taxon>
    </lineage>
</organism>
<dbReference type="AlphaFoldDB" id="A0A397GP23"/>
<protein>
    <submittedName>
        <fullName evidence="1">Uncharacterized protein</fullName>
    </submittedName>
</protein>
<dbReference type="EMBL" id="PQFF01000427">
    <property type="protein sequence ID" value="RHZ50773.1"/>
    <property type="molecule type" value="Genomic_DNA"/>
</dbReference>
<name>A0A397GP23_9GLOM</name>
<reference evidence="1 2" key="1">
    <citation type="submission" date="2018-08" db="EMBL/GenBank/DDBJ databases">
        <title>Genome and evolution of the arbuscular mycorrhizal fungus Diversispora epigaea (formerly Glomus versiforme) and its bacterial endosymbionts.</title>
        <authorList>
            <person name="Sun X."/>
            <person name="Fei Z."/>
            <person name="Harrison M."/>
        </authorList>
    </citation>
    <scope>NUCLEOTIDE SEQUENCE [LARGE SCALE GENOMIC DNA]</scope>
    <source>
        <strain evidence="1 2">IT104</strain>
    </source>
</reference>
<comment type="caution">
    <text evidence="1">The sequence shown here is derived from an EMBL/GenBank/DDBJ whole genome shotgun (WGS) entry which is preliminary data.</text>
</comment>